<keyword evidence="6" id="KW-0804">Transcription</keyword>
<sequence length="700" mass="78143">MTTPKNSSGGDAAEKGAAPPQLTTIDDPLEVLLGRMLEEIERGRWGFMVAAIRQTLQRLKKKEKLAMVSNVDEFCDALGSASPAEVQALADCGLFKMICANLKAQSRESVAHTVECLSHCIRLVPELCVRAWEFGAVREVTNIIMEVREATKKRALAADSSLQQALYFFEAMGRPLKGVPCSEQAKKVSKKFYHWAIRQGVIEKVAVTWVALSDIEVRDRDPRFMPMVYHGATVLMFGTCFAPKGRAVKLEEQAGLLGAVLQFLQLEHQRKLTDFGYLTVEVAICLLLNVWLLPSSARSETLRGGKRDIAEHADIVKVVTILQALAEAQSEPVPAISKESFARLVCFLIFEHPRPLPKSTVESAVRIMCGRSEEPTWEHCKALMAHHFHAGHVSIDFLFSHFFPGFLAAFCGEAERRAPARVFTPELDPLMSMLSVLSESLWYSHPPDEPKKTLEMKNKKAGIVVLAKHLPRFLNLMIDSRAAAAVASLTRSAFYHSAIHVCMRLAHVAACQSAADLQRLNEQIIPVLVRNMFDGSGDGDVMRIGRAGLPGYLTNGLVPGMQPFRVEFPPEIARKRGTARYNWGRNCVEFSEEILVEKPHVLTQLLSDMQKGGAIGVDDMQNDEFERMRLYYKHRVIYNGTNQAAAQEAMIAEHPGERCSSCSILLHDVKRCSRCHTRTYCSVTCQKKDWPEHKKSCSKK</sequence>
<dbReference type="Gene3D" id="6.10.140.2220">
    <property type="match status" value="1"/>
</dbReference>
<dbReference type="Pfam" id="PF01753">
    <property type="entry name" value="zf-MYND"/>
    <property type="match status" value="1"/>
</dbReference>
<feature type="region of interest" description="Disordered" evidence="9">
    <location>
        <begin position="1"/>
        <end position="22"/>
    </location>
</feature>
<dbReference type="EMBL" id="DF236959">
    <property type="protein sequence ID" value="GAQ78269.1"/>
    <property type="molecule type" value="Genomic_DNA"/>
</dbReference>
<evidence type="ECO:0000256" key="8">
    <source>
        <dbReference type="PROSITE-ProRule" id="PRU00134"/>
    </source>
</evidence>
<feature type="domain" description="MYND-type" evidence="10">
    <location>
        <begin position="659"/>
        <end position="697"/>
    </location>
</feature>
<dbReference type="PANTHER" id="PTHR10237">
    <property type="entry name" value="DEFORMED EPIDERMAL AUTOREGULATORY FACTOR 1 HOMOLOG SUPPRESSIN"/>
    <property type="match status" value="1"/>
</dbReference>
<evidence type="ECO:0000256" key="7">
    <source>
        <dbReference type="ARBA" id="ARBA00023242"/>
    </source>
</evidence>
<organism evidence="11 12">
    <name type="scientific">Klebsormidium nitens</name>
    <name type="common">Green alga</name>
    <name type="synonym">Ulothrix nitens</name>
    <dbReference type="NCBI Taxonomy" id="105231"/>
    <lineage>
        <taxon>Eukaryota</taxon>
        <taxon>Viridiplantae</taxon>
        <taxon>Streptophyta</taxon>
        <taxon>Klebsormidiophyceae</taxon>
        <taxon>Klebsormidiales</taxon>
        <taxon>Klebsormidiaceae</taxon>
        <taxon>Klebsormidium</taxon>
    </lineage>
</organism>
<evidence type="ECO:0000256" key="9">
    <source>
        <dbReference type="SAM" id="MobiDB-lite"/>
    </source>
</evidence>
<keyword evidence="12" id="KW-1185">Reference proteome</keyword>
<keyword evidence="5" id="KW-0238">DNA-binding</keyword>
<keyword evidence="3" id="KW-0862">Zinc</keyword>
<keyword evidence="1" id="KW-0479">Metal-binding</keyword>
<evidence type="ECO:0000259" key="10">
    <source>
        <dbReference type="PROSITE" id="PS50865"/>
    </source>
</evidence>
<dbReference type="Proteomes" id="UP000054558">
    <property type="component" value="Unassembled WGS sequence"/>
</dbReference>
<evidence type="ECO:0000313" key="11">
    <source>
        <dbReference type="EMBL" id="GAQ78269.1"/>
    </source>
</evidence>
<evidence type="ECO:0000256" key="2">
    <source>
        <dbReference type="ARBA" id="ARBA00022771"/>
    </source>
</evidence>
<evidence type="ECO:0000256" key="1">
    <source>
        <dbReference type="ARBA" id="ARBA00022723"/>
    </source>
</evidence>
<keyword evidence="2 8" id="KW-0863">Zinc-finger</keyword>
<evidence type="ECO:0000256" key="6">
    <source>
        <dbReference type="ARBA" id="ARBA00023163"/>
    </source>
</evidence>
<dbReference type="InterPro" id="IPR024119">
    <property type="entry name" value="TF_DEAF-1"/>
</dbReference>
<accession>A0A1Y1HM53</accession>
<dbReference type="SUPFAM" id="SSF144232">
    <property type="entry name" value="HIT/MYND zinc finger-like"/>
    <property type="match status" value="1"/>
</dbReference>
<evidence type="ECO:0000256" key="3">
    <source>
        <dbReference type="ARBA" id="ARBA00022833"/>
    </source>
</evidence>
<proteinExistence type="predicted"/>
<keyword evidence="7" id="KW-0539">Nucleus</keyword>
<gene>
    <name evidence="11" type="ORF">KFL_000100350</name>
</gene>
<dbReference type="OrthoDB" id="432970at2759"/>
<keyword evidence="4" id="KW-0805">Transcription regulation</keyword>
<dbReference type="GO" id="GO:0008270">
    <property type="term" value="F:zinc ion binding"/>
    <property type="evidence" value="ECO:0007669"/>
    <property type="project" value="UniProtKB-KW"/>
</dbReference>
<evidence type="ECO:0000256" key="5">
    <source>
        <dbReference type="ARBA" id="ARBA00023125"/>
    </source>
</evidence>
<dbReference type="PROSITE" id="PS50865">
    <property type="entry name" value="ZF_MYND_2"/>
    <property type="match status" value="1"/>
</dbReference>
<dbReference type="STRING" id="105231.A0A1Y1HM53"/>
<dbReference type="InterPro" id="IPR002893">
    <property type="entry name" value="Znf_MYND"/>
</dbReference>
<protein>
    <recommendedName>
        <fullName evidence="10">MYND-type domain-containing protein</fullName>
    </recommendedName>
</protein>
<name>A0A1Y1HM53_KLENI</name>
<dbReference type="AlphaFoldDB" id="A0A1Y1HM53"/>
<reference evidence="11 12" key="1">
    <citation type="journal article" date="2014" name="Nat. Commun.">
        <title>Klebsormidium flaccidum genome reveals primary factors for plant terrestrial adaptation.</title>
        <authorList>
            <person name="Hori K."/>
            <person name="Maruyama F."/>
            <person name="Fujisawa T."/>
            <person name="Togashi T."/>
            <person name="Yamamoto N."/>
            <person name="Seo M."/>
            <person name="Sato S."/>
            <person name="Yamada T."/>
            <person name="Mori H."/>
            <person name="Tajima N."/>
            <person name="Moriyama T."/>
            <person name="Ikeuchi M."/>
            <person name="Watanabe M."/>
            <person name="Wada H."/>
            <person name="Kobayashi K."/>
            <person name="Saito M."/>
            <person name="Masuda T."/>
            <person name="Sasaki-Sekimoto Y."/>
            <person name="Mashiguchi K."/>
            <person name="Awai K."/>
            <person name="Shimojima M."/>
            <person name="Masuda S."/>
            <person name="Iwai M."/>
            <person name="Nobusawa T."/>
            <person name="Narise T."/>
            <person name="Kondo S."/>
            <person name="Saito H."/>
            <person name="Sato R."/>
            <person name="Murakawa M."/>
            <person name="Ihara Y."/>
            <person name="Oshima-Yamada Y."/>
            <person name="Ohtaka K."/>
            <person name="Satoh M."/>
            <person name="Sonobe K."/>
            <person name="Ishii M."/>
            <person name="Ohtani R."/>
            <person name="Kanamori-Sato M."/>
            <person name="Honoki R."/>
            <person name="Miyazaki D."/>
            <person name="Mochizuki H."/>
            <person name="Umetsu J."/>
            <person name="Higashi K."/>
            <person name="Shibata D."/>
            <person name="Kamiya Y."/>
            <person name="Sato N."/>
            <person name="Nakamura Y."/>
            <person name="Tabata S."/>
            <person name="Ida S."/>
            <person name="Kurokawa K."/>
            <person name="Ohta H."/>
        </authorList>
    </citation>
    <scope>NUCLEOTIDE SEQUENCE [LARGE SCALE GENOMIC DNA]</scope>
    <source>
        <strain evidence="11 12">NIES-2285</strain>
    </source>
</reference>
<dbReference type="GO" id="GO:0003677">
    <property type="term" value="F:DNA binding"/>
    <property type="evidence" value="ECO:0007669"/>
    <property type="project" value="UniProtKB-KW"/>
</dbReference>
<dbReference type="PANTHER" id="PTHR10237:SF1">
    <property type="entry name" value="DEFORMED EPIDERMAL AUTOREGULATORY FACTOR 1 HOMOLOG"/>
    <property type="match status" value="1"/>
</dbReference>
<evidence type="ECO:0000256" key="4">
    <source>
        <dbReference type="ARBA" id="ARBA00023015"/>
    </source>
</evidence>
<evidence type="ECO:0000313" key="12">
    <source>
        <dbReference type="Proteomes" id="UP000054558"/>
    </source>
</evidence>